<reference evidence="1" key="1">
    <citation type="submission" date="2022-07" db="EMBL/GenBank/DDBJ databases">
        <authorList>
            <person name="Trinca V."/>
            <person name="Uliana J.V.C."/>
            <person name="Torres T.T."/>
            <person name="Ward R.J."/>
            <person name="Monesi N."/>
        </authorList>
    </citation>
    <scope>NUCLEOTIDE SEQUENCE</scope>
    <source>
        <strain evidence="1">HSMRA1968</strain>
        <tissue evidence="1">Whole embryos</tissue>
    </source>
</reference>
<organism evidence="1 2">
    <name type="scientific">Pseudolycoriella hygida</name>
    <dbReference type="NCBI Taxonomy" id="35572"/>
    <lineage>
        <taxon>Eukaryota</taxon>
        <taxon>Metazoa</taxon>
        <taxon>Ecdysozoa</taxon>
        <taxon>Arthropoda</taxon>
        <taxon>Hexapoda</taxon>
        <taxon>Insecta</taxon>
        <taxon>Pterygota</taxon>
        <taxon>Neoptera</taxon>
        <taxon>Endopterygota</taxon>
        <taxon>Diptera</taxon>
        <taxon>Nematocera</taxon>
        <taxon>Sciaroidea</taxon>
        <taxon>Sciaridae</taxon>
        <taxon>Pseudolycoriella</taxon>
    </lineage>
</organism>
<gene>
    <name evidence="1" type="ORF">Bhyg_08052</name>
</gene>
<sequence length="76" mass="9092">MHNLKAVPPNFTFHERNIPLQVLEPYFFVYLNISANCEYEVEMPRIYKRNDLPKSGKKTQNQLFDFVSSLYTTNQY</sequence>
<evidence type="ECO:0000313" key="1">
    <source>
        <dbReference type="EMBL" id="KAJ6643096.1"/>
    </source>
</evidence>
<name>A0A9Q0N453_9DIPT</name>
<comment type="caution">
    <text evidence="1">The sequence shown here is derived from an EMBL/GenBank/DDBJ whole genome shotgun (WGS) entry which is preliminary data.</text>
</comment>
<protein>
    <submittedName>
        <fullName evidence="1">Uncharacterized protein</fullName>
    </submittedName>
</protein>
<evidence type="ECO:0000313" key="2">
    <source>
        <dbReference type="Proteomes" id="UP001151699"/>
    </source>
</evidence>
<dbReference type="AlphaFoldDB" id="A0A9Q0N453"/>
<dbReference type="EMBL" id="WJQU01000002">
    <property type="protein sequence ID" value="KAJ6643096.1"/>
    <property type="molecule type" value="Genomic_DNA"/>
</dbReference>
<accession>A0A9Q0N453</accession>
<dbReference type="Proteomes" id="UP001151699">
    <property type="component" value="Chromosome B"/>
</dbReference>
<proteinExistence type="predicted"/>
<keyword evidence="2" id="KW-1185">Reference proteome</keyword>